<sequence>MFQNPIQPSGSNSTSYLMIGGSTSTFASRTRKIIPQTAFTGAPLGAQPGQPFILFDYAGGHSRQGVSVRDVCGRTSTLDEWLAGAKDPVLAKSGLRKINSQIRWPGLETIEPWIRSVDVCFPTGHITRAQLAFSVARQIIAFAERAQFHKHRTSFPLGREGIKIESLVLVALINVGGETWQAVIAYDPQLA</sequence>
<dbReference type="EMBL" id="JAACJM010000049">
    <property type="protein sequence ID" value="KAF5358656.1"/>
    <property type="molecule type" value="Genomic_DNA"/>
</dbReference>
<gene>
    <name evidence="1" type="ORF">D9758_007722</name>
</gene>
<accession>A0A8H5LII6</accession>
<dbReference type="AlphaFoldDB" id="A0A8H5LII6"/>
<evidence type="ECO:0000313" key="2">
    <source>
        <dbReference type="Proteomes" id="UP000559256"/>
    </source>
</evidence>
<proteinExistence type="predicted"/>
<keyword evidence="2" id="KW-1185">Reference proteome</keyword>
<comment type="caution">
    <text evidence="1">The sequence shown here is derived from an EMBL/GenBank/DDBJ whole genome shotgun (WGS) entry which is preliminary data.</text>
</comment>
<reference evidence="1 2" key="1">
    <citation type="journal article" date="2020" name="ISME J.">
        <title>Uncovering the hidden diversity of litter-decomposition mechanisms in mushroom-forming fungi.</title>
        <authorList>
            <person name="Floudas D."/>
            <person name="Bentzer J."/>
            <person name="Ahren D."/>
            <person name="Johansson T."/>
            <person name="Persson P."/>
            <person name="Tunlid A."/>
        </authorList>
    </citation>
    <scope>NUCLEOTIDE SEQUENCE [LARGE SCALE GENOMIC DNA]</scope>
    <source>
        <strain evidence="1 2">CBS 291.85</strain>
    </source>
</reference>
<protein>
    <submittedName>
        <fullName evidence="1">Uncharacterized protein</fullName>
    </submittedName>
</protein>
<organism evidence="1 2">
    <name type="scientific">Tetrapyrgos nigripes</name>
    <dbReference type="NCBI Taxonomy" id="182062"/>
    <lineage>
        <taxon>Eukaryota</taxon>
        <taxon>Fungi</taxon>
        <taxon>Dikarya</taxon>
        <taxon>Basidiomycota</taxon>
        <taxon>Agaricomycotina</taxon>
        <taxon>Agaricomycetes</taxon>
        <taxon>Agaricomycetidae</taxon>
        <taxon>Agaricales</taxon>
        <taxon>Marasmiineae</taxon>
        <taxon>Marasmiaceae</taxon>
        <taxon>Tetrapyrgos</taxon>
    </lineage>
</organism>
<dbReference type="OrthoDB" id="2662268at2759"/>
<name>A0A8H5LII6_9AGAR</name>
<dbReference type="Proteomes" id="UP000559256">
    <property type="component" value="Unassembled WGS sequence"/>
</dbReference>
<evidence type="ECO:0000313" key="1">
    <source>
        <dbReference type="EMBL" id="KAF5358656.1"/>
    </source>
</evidence>